<dbReference type="AlphaFoldDB" id="R7QAR9"/>
<dbReference type="KEGG" id="ccp:CHC_T00003587001"/>
<keyword evidence="3" id="KW-1185">Reference proteome</keyword>
<evidence type="ECO:0000313" key="2">
    <source>
        <dbReference type="EMBL" id="CDF35169.1"/>
    </source>
</evidence>
<dbReference type="Gramene" id="CDF35169">
    <property type="protein sequence ID" value="CDF35169"/>
    <property type="gene ID" value="CHC_T00003587001"/>
</dbReference>
<dbReference type="OrthoDB" id="10261313at2759"/>
<gene>
    <name evidence="2" type="ORF">CHC_T00003587001</name>
</gene>
<protein>
    <submittedName>
        <fullName evidence="2">Uncharacterized protein</fullName>
    </submittedName>
</protein>
<feature type="region of interest" description="Disordered" evidence="1">
    <location>
        <begin position="123"/>
        <end position="152"/>
    </location>
</feature>
<sequence>MRRPSEINCTGLPISGAISAPWPQVCTCNAPIQLPIAYISKCKINHSFLHYLVFAPHLHAEVVHLLLQIQSALPVDQLVFSPSQSKMAFVPTTSFTGLRVRAAAPRVCHAPVRVAKWRMSEEGKGFGGGEATRDPTPTEIDPNDPKGKQKAIHHAETFADYQARVAREKAEKEAK</sequence>
<evidence type="ECO:0000256" key="1">
    <source>
        <dbReference type="SAM" id="MobiDB-lite"/>
    </source>
</evidence>
<name>R7QAR9_CHOCR</name>
<dbReference type="GeneID" id="17322722"/>
<dbReference type="Proteomes" id="UP000012073">
    <property type="component" value="Unassembled WGS sequence"/>
</dbReference>
<feature type="compositionally biased region" description="Basic and acidic residues" evidence="1">
    <location>
        <begin position="143"/>
        <end position="152"/>
    </location>
</feature>
<evidence type="ECO:0000313" key="3">
    <source>
        <dbReference type="Proteomes" id="UP000012073"/>
    </source>
</evidence>
<dbReference type="RefSeq" id="XP_005714988.1">
    <property type="nucleotide sequence ID" value="XM_005714931.1"/>
</dbReference>
<accession>R7QAR9</accession>
<reference evidence="3" key="1">
    <citation type="journal article" date="2013" name="Proc. Natl. Acad. Sci. U.S.A.">
        <title>Genome structure and metabolic features in the red seaweed Chondrus crispus shed light on evolution of the Archaeplastida.</title>
        <authorList>
            <person name="Collen J."/>
            <person name="Porcel B."/>
            <person name="Carre W."/>
            <person name="Ball S.G."/>
            <person name="Chaparro C."/>
            <person name="Tonon T."/>
            <person name="Barbeyron T."/>
            <person name="Michel G."/>
            <person name="Noel B."/>
            <person name="Valentin K."/>
            <person name="Elias M."/>
            <person name="Artiguenave F."/>
            <person name="Arun A."/>
            <person name="Aury J.M."/>
            <person name="Barbosa-Neto J.F."/>
            <person name="Bothwell J.H."/>
            <person name="Bouget F.Y."/>
            <person name="Brillet L."/>
            <person name="Cabello-Hurtado F."/>
            <person name="Capella-Gutierrez S."/>
            <person name="Charrier B."/>
            <person name="Cladiere L."/>
            <person name="Cock J.M."/>
            <person name="Coelho S.M."/>
            <person name="Colleoni C."/>
            <person name="Czjzek M."/>
            <person name="Da Silva C."/>
            <person name="Delage L."/>
            <person name="Denoeud F."/>
            <person name="Deschamps P."/>
            <person name="Dittami S.M."/>
            <person name="Gabaldon T."/>
            <person name="Gachon C.M."/>
            <person name="Groisillier A."/>
            <person name="Herve C."/>
            <person name="Jabbari K."/>
            <person name="Katinka M."/>
            <person name="Kloareg B."/>
            <person name="Kowalczyk N."/>
            <person name="Labadie K."/>
            <person name="Leblanc C."/>
            <person name="Lopez P.J."/>
            <person name="McLachlan D.H."/>
            <person name="Meslet-Cladiere L."/>
            <person name="Moustafa A."/>
            <person name="Nehr Z."/>
            <person name="Nyvall Collen P."/>
            <person name="Panaud O."/>
            <person name="Partensky F."/>
            <person name="Poulain J."/>
            <person name="Rensing S.A."/>
            <person name="Rousvoal S."/>
            <person name="Samson G."/>
            <person name="Symeonidi A."/>
            <person name="Weissenbach J."/>
            <person name="Zambounis A."/>
            <person name="Wincker P."/>
            <person name="Boyen C."/>
        </authorList>
    </citation>
    <scope>NUCLEOTIDE SEQUENCE [LARGE SCALE GENOMIC DNA]</scope>
    <source>
        <strain evidence="3">cv. Stackhouse</strain>
    </source>
</reference>
<organism evidence="2 3">
    <name type="scientific">Chondrus crispus</name>
    <name type="common">Carrageen Irish moss</name>
    <name type="synonym">Polymorpha crispa</name>
    <dbReference type="NCBI Taxonomy" id="2769"/>
    <lineage>
        <taxon>Eukaryota</taxon>
        <taxon>Rhodophyta</taxon>
        <taxon>Florideophyceae</taxon>
        <taxon>Rhodymeniophycidae</taxon>
        <taxon>Gigartinales</taxon>
        <taxon>Gigartinaceae</taxon>
        <taxon>Chondrus</taxon>
    </lineage>
</organism>
<proteinExistence type="predicted"/>
<dbReference type="EMBL" id="HG001721">
    <property type="protein sequence ID" value="CDF35169.1"/>
    <property type="molecule type" value="Genomic_DNA"/>
</dbReference>